<dbReference type="GO" id="GO:0030170">
    <property type="term" value="F:pyridoxal phosphate binding"/>
    <property type="evidence" value="ECO:0007669"/>
    <property type="project" value="TreeGrafter"/>
</dbReference>
<dbReference type="PANTHER" id="PTHR30244:SF34">
    <property type="entry name" value="DTDP-4-AMINO-4,6-DIDEOXYGALACTOSE TRANSAMINASE"/>
    <property type="match status" value="1"/>
</dbReference>
<dbReference type="InterPro" id="IPR015422">
    <property type="entry name" value="PyrdxlP-dep_Trfase_small"/>
</dbReference>
<evidence type="ECO:0000313" key="1">
    <source>
        <dbReference type="EMBL" id="SVA95520.1"/>
    </source>
</evidence>
<name>A0A382A1Y1_9ZZZZ</name>
<evidence type="ECO:0008006" key="2">
    <source>
        <dbReference type="Google" id="ProtNLM"/>
    </source>
</evidence>
<dbReference type="Gene3D" id="3.40.640.10">
    <property type="entry name" value="Type I PLP-dependent aspartate aminotransferase-like (Major domain)"/>
    <property type="match status" value="1"/>
</dbReference>
<dbReference type="InterPro" id="IPR015421">
    <property type="entry name" value="PyrdxlP-dep_Trfase_major"/>
</dbReference>
<dbReference type="AlphaFoldDB" id="A0A382A1Y1"/>
<dbReference type="CDD" id="cd00616">
    <property type="entry name" value="AHBA_syn"/>
    <property type="match status" value="1"/>
</dbReference>
<protein>
    <recommendedName>
        <fullName evidence="2">UDP-4-amino-4, 6-dideoxy-N-acetyl-beta-L-altrosamine transaminase</fullName>
    </recommendedName>
</protein>
<dbReference type="EMBL" id="UINC01023579">
    <property type="protein sequence ID" value="SVA95520.1"/>
    <property type="molecule type" value="Genomic_DNA"/>
</dbReference>
<gene>
    <name evidence="1" type="ORF">METZ01_LOCUS148374</name>
</gene>
<dbReference type="Pfam" id="PF01041">
    <property type="entry name" value="DegT_DnrJ_EryC1"/>
    <property type="match status" value="1"/>
</dbReference>
<dbReference type="Gene3D" id="3.90.1150.10">
    <property type="entry name" value="Aspartate Aminotransferase, domain 1"/>
    <property type="match status" value="1"/>
</dbReference>
<sequence length="395" mass="44641">MRKKNMQKKNLDVFNDSHIKVPFVLPEITNEDKKAIMSTLNQNLLTDGPKLRIFEKEFAKFTGAKYAIGVSNATAALHLSLKAIGIKKGDEVIVPDLTFVASANAILVSGATPVIVDISKEDYNISISSIENSINKKTKAIMPVHFAGKPCKMNKIKAIASKHSLSVIEDCAHAVGSRINKKHVGTFGDTGCFSFYPTKNLTTLEGGMIITNSKKISEIVKSLRNHGITKSYEDRFTKGRPWEYDVITPGYNYRLDEIRATLGISQLKRIKQNNKKRMNAALYYNSKLSKIESIVTPDIRKNEDHACHLYAIRIKKMVGNSRDIIFDKLLKNGIRTSVHYKPLHKFSAYKKHAKIYDELINSKEVFHEMLSLPLYPQITKKQQELVIRNFNLSQN</sequence>
<accession>A0A382A1Y1</accession>
<dbReference type="SUPFAM" id="SSF53383">
    <property type="entry name" value="PLP-dependent transferases"/>
    <property type="match status" value="1"/>
</dbReference>
<dbReference type="InterPro" id="IPR000653">
    <property type="entry name" value="DegT/StrS_aminotransferase"/>
</dbReference>
<proteinExistence type="predicted"/>
<reference evidence="1" key="1">
    <citation type="submission" date="2018-05" db="EMBL/GenBank/DDBJ databases">
        <authorList>
            <person name="Lanie J.A."/>
            <person name="Ng W.-L."/>
            <person name="Kazmierczak K.M."/>
            <person name="Andrzejewski T.M."/>
            <person name="Davidsen T.M."/>
            <person name="Wayne K.J."/>
            <person name="Tettelin H."/>
            <person name="Glass J.I."/>
            <person name="Rusch D."/>
            <person name="Podicherti R."/>
            <person name="Tsui H.-C.T."/>
            <person name="Winkler M.E."/>
        </authorList>
    </citation>
    <scope>NUCLEOTIDE SEQUENCE</scope>
</reference>
<dbReference type="GO" id="GO:0000271">
    <property type="term" value="P:polysaccharide biosynthetic process"/>
    <property type="evidence" value="ECO:0007669"/>
    <property type="project" value="TreeGrafter"/>
</dbReference>
<dbReference type="GO" id="GO:0008483">
    <property type="term" value="F:transaminase activity"/>
    <property type="evidence" value="ECO:0007669"/>
    <property type="project" value="TreeGrafter"/>
</dbReference>
<dbReference type="PANTHER" id="PTHR30244">
    <property type="entry name" value="TRANSAMINASE"/>
    <property type="match status" value="1"/>
</dbReference>
<dbReference type="InterPro" id="IPR015424">
    <property type="entry name" value="PyrdxlP-dep_Trfase"/>
</dbReference>
<organism evidence="1">
    <name type="scientific">marine metagenome</name>
    <dbReference type="NCBI Taxonomy" id="408172"/>
    <lineage>
        <taxon>unclassified sequences</taxon>
        <taxon>metagenomes</taxon>
        <taxon>ecological metagenomes</taxon>
    </lineage>
</organism>
<dbReference type="PIRSF" id="PIRSF000390">
    <property type="entry name" value="PLP_StrS"/>
    <property type="match status" value="1"/>
</dbReference>